<dbReference type="PANTHER" id="PTHR46599:SF3">
    <property type="entry name" value="PIGGYBAC TRANSPOSABLE ELEMENT-DERIVED PROTEIN 4"/>
    <property type="match status" value="1"/>
</dbReference>
<evidence type="ECO:0000313" key="2">
    <source>
        <dbReference type="Proteomes" id="UP000694888"/>
    </source>
</evidence>
<dbReference type="CDD" id="cd19757">
    <property type="entry name" value="Bbox1"/>
    <property type="match status" value="1"/>
</dbReference>
<dbReference type="Pfam" id="PF13843">
    <property type="entry name" value="DDE_Tnp_1_7"/>
    <property type="match status" value="1"/>
</dbReference>
<gene>
    <name evidence="3" type="primary">LOC101847241</name>
</gene>
<organism evidence="2 3">
    <name type="scientific">Aplysia californica</name>
    <name type="common">California sea hare</name>
    <dbReference type="NCBI Taxonomy" id="6500"/>
    <lineage>
        <taxon>Eukaryota</taxon>
        <taxon>Metazoa</taxon>
        <taxon>Spiralia</taxon>
        <taxon>Lophotrochozoa</taxon>
        <taxon>Mollusca</taxon>
        <taxon>Gastropoda</taxon>
        <taxon>Heterobranchia</taxon>
        <taxon>Euthyneura</taxon>
        <taxon>Tectipleura</taxon>
        <taxon>Aplysiida</taxon>
        <taxon>Aplysioidea</taxon>
        <taxon>Aplysiidae</taxon>
        <taxon>Aplysia</taxon>
    </lineage>
</organism>
<protein>
    <submittedName>
        <fullName evidence="3">PiggyBac transposable element-derived protein 4</fullName>
    </submittedName>
</protein>
<evidence type="ECO:0000313" key="3">
    <source>
        <dbReference type="RefSeq" id="XP_005090905.1"/>
    </source>
</evidence>
<dbReference type="Proteomes" id="UP000694888">
    <property type="component" value="Unplaced"/>
</dbReference>
<feature type="domain" description="PiggyBac transposable element-derived protein" evidence="1">
    <location>
        <begin position="89"/>
        <end position="464"/>
    </location>
</feature>
<reference evidence="3" key="1">
    <citation type="submission" date="2025-08" db="UniProtKB">
        <authorList>
            <consortium name="RefSeq"/>
        </authorList>
    </citation>
    <scope>IDENTIFICATION</scope>
</reference>
<dbReference type="RefSeq" id="XP_005090905.1">
    <property type="nucleotide sequence ID" value="XM_005090848.3"/>
</dbReference>
<keyword evidence="2" id="KW-1185">Reference proteome</keyword>
<accession>A0ABM0JD25</accession>
<sequence length="605" mass="69349">MDFNDRELIDLFEDSSDDEFEGFENGDIGRERQNAARVSLLDFAPEHDADHPDDLENGWVRPTVNNRPPLPDFEGQSQLNSGVNVEMKPIDFFQIFIDDNFLNTCVEQTNSYACFKQQASDVGENVYLASWKDVDLDEMKVFIAVVLNMGLVPKQNLKDFWTNSGPTRTPWFSRTMSRDRFFHILWNFHISDVEEELDQDQDNRDRLFKVRPLIKRCLDSFSSAYSPQRDLAVDEATCPFKGRLRFKVYNPAKPNRFGIKLYTLCESSSGYCLYFDVYCAQLSPLDEAAVSTGLPATAGSTEKIVCGLMEKAGCLHKGHHLYMDNYYSSPALFQHLAALNTYACGTVRPNRRGLPSVFRLPVNANMSEFQTVARVNDRLTAIKYQHKRSVHVLSSIHDPTGQVVYKPRRKTAMKPSCILDYCSKMGGVDLMDQVTSYYEISRRSLKWWRKLAFYLMDLCLVNAFQLYLKFSPAQKKLTHAEFRKSIVETLVSEAPSARRPTTQGGKRRATTDVPALPRLTERHFSRFIPAAEGSKRSHGARDCVVCNLPAASRKGCKRQQTSHWCQDCNAPLCYPECFILFHTKMDYQQEARRQELGGYKRQKLQ</sequence>
<dbReference type="InterPro" id="IPR029526">
    <property type="entry name" value="PGBD"/>
</dbReference>
<dbReference type="GeneID" id="101847241"/>
<evidence type="ECO:0000259" key="1">
    <source>
        <dbReference type="Pfam" id="PF13843"/>
    </source>
</evidence>
<proteinExistence type="predicted"/>
<name>A0ABM0JD25_APLCA</name>
<dbReference type="PANTHER" id="PTHR46599">
    <property type="entry name" value="PIGGYBAC TRANSPOSABLE ELEMENT-DERIVED PROTEIN 4"/>
    <property type="match status" value="1"/>
</dbReference>